<dbReference type="Pfam" id="PF08100">
    <property type="entry name" value="Dimerisation"/>
    <property type="match status" value="1"/>
</dbReference>
<evidence type="ECO:0000256" key="2">
    <source>
        <dbReference type="ARBA" id="ARBA00022679"/>
    </source>
</evidence>
<protein>
    <submittedName>
        <fullName evidence="7">O-methyltransferase family protein</fullName>
    </submittedName>
</protein>
<dbReference type="InterPro" id="IPR029063">
    <property type="entry name" value="SAM-dependent_MTases_sf"/>
</dbReference>
<keyword evidence="2" id="KW-0808">Transferase</keyword>
<dbReference type="Gene3D" id="1.10.10.10">
    <property type="entry name" value="Winged helix-like DNA-binding domain superfamily/Winged helix DNA-binding domain"/>
    <property type="match status" value="1"/>
</dbReference>
<evidence type="ECO:0000313" key="7">
    <source>
        <dbReference type="EMBL" id="KAJ4746929.1"/>
    </source>
</evidence>
<dbReference type="Proteomes" id="UP001140206">
    <property type="component" value="Chromosome 5"/>
</dbReference>
<organism evidence="7 8">
    <name type="scientific">Rhynchospora pubera</name>
    <dbReference type="NCBI Taxonomy" id="906938"/>
    <lineage>
        <taxon>Eukaryota</taxon>
        <taxon>Viridiplantae</taxon>
        <taxon>Streptophyta</taxon>
        <taxon>Embryophyta</taxon>
        <taxon>Tracheophyta</taxon>
        <taxon>Spermatophyta</taxon>
        <taxon>Magnoliopsida</taxon>
        <taxon>Liliopsida</taxon>
        <taxon>Poales</taxon>
        <taxon>Cyperaceae</taxon>
        <taxon>Cyperoideae</taxon>
        <taxon>Rhynchosporeae</taxon>
        <taxon>Rhynchospora</taxon>
    </lineage>
</organism>
<dbReference type="InterPro" id="IPR036388">
    <property type="entry name" value="WH-like_DNA-bd_sf"/>
</dbReference>
<evidence type="ECO:0000259" key="6">
    <source>
        <dbReference type="Pfam" id="PF08100"/>
    </source>
</evidence>
<dbReference type="PROSITE" id="PS51683">
    <property type="entry name" value="SAM_OMT_II"/>
    <property type="match status" value="1"/>
</dbReference>
<keyword evidence="3" id="KW-0949">S-adenosyl-L-methionine</keyword>
<evidence type="ECO:0000313" key="8">
    <source>
        <dbReference type="Proteomes" id="UP001140206"/>
    </source>
</evidence>
<dbReference type="Pfam" id="PF00891">
    <property type="entry name" value="Methyltransf_2"/>
    <property type="match status" value="1"/>
</dbReference>
<dbReference type="CDD" id="cd02440">
    <property type="entry name" value="AdoMet_MTases"/>
    <property type="match status" value="1"/>
</dbReference>
<accession>A0AAV8BVD8</accession>
<dbReference type="InterPro" id="IPR036390">
    <property type="entry name" value="WH_DNA-bd_sf"/>
</dbReference>
<evidence type="ECO:0000256" key="4">
    <source>
        <dbReference type="PIRSR" id="PIRSR005739-1"/>
    </source>
</evidence>
<dbReference type="PIRSF" id="PIRSF005739">
    <property type="entry name" value="O-mtase"/>
    <property type="match status" value="1"/>
</dbReference>
<dbReference type="GO" id="GO:0046983">
    <property type="term" value="F:protein dimerization activity"/>
    <property type="evidence" value="ECO:0007669"/>
    <property type="project" value="InterPro"/>
</dbReference>
<dbReference type="PANTHER" id="PTHR11746">
    <property type="entry name" value="O-METHYLTRANSFERASE"/>
    <property type="match status" value="1"/>
</dbReference>
<gene>
    <name evidence="7" type="ORF">LUZ62_081334</name>
</gene>
<dbReference type="SUPFAM" id="SSF46785">
    <property type="entry name" value="Winged helix' DNA-binding domain"/>
    <property type="match status" value="1"/>
</dbReference>
<dbReference type="GO" id="GO:0032259">
    <property type="term" value="P:methylation"/>
    <property type="evidence" value="ECO:0007669"/>
    <property type="project" value="UniProtKB-KW"/>
</dbReference>
<evidence type="ECO:0000256" key="3">
    <source>
        <dbReference type="ARBA" id="ARBA00022691"/>
    </source>
</evidence>
<feature type="domain" description="O-methyltransferase dimerisation" evidence="6">
    <location>
        <begin position="31"/>
        <end position="107"/>
    </location>
</feature>
<feature type="active site" description="Proton acceptor" evidence="4">
    <location>
        <position position="262"/>
    </location>
</feature>
<dbReference type="FunFam" id="3.40.50.150:FF:000206">
    <property type="entry name" value="O-methyltransferase ZRP4"/>
    <property type="match status" value="1"/>
</dbReference>
<proteinExistence type="predicted"/>
<evidence type="ECO:0000259" key="5">
    <source>
        <dbReference type="Pfam" id="PF00891"/>
    </source>
</evidence>
<keyword evidence="8" id="KW-1185">Reference proteome</keyword>
<dbReference type="InterPro" id="IPR001077">
    <property type="entry name" value="COMT_C"/>
</dbReference>
<dbReference type="SUPFAM" id="SSF53335">
    <property type="entry name" value="S-adenosyl-L-methionine-dependent methyltransferases"/>
    <property type="match status" value="1"/>
</dbReference>
<feature type="domain" description="O-methyltransferase C-terminal" evidence="5">
    <location>
        <begin position="129"/>
        <end position="339"/>
    </location>
</feature>
<comment type="caution">
    <text evidence="7">The sequence shown here is derived from an EMBL/GenBank/DDBJ whole genome shotgun (WGS) entry which is preliminary data.</text>
</comment>
<dbReference type="AlphaFoldDB" id="A0AAV8BVD8"/>
<dbReference type="InterPro" id="IPR016461">
    <property type="entry name" value="COMT-like"/>
</dbReference>
<sequence>MRAAAPRLLVHPQVPSVPRQMDLTRIQNLNLSYISTFALRCAVDLDISGRIQAYGRPMPLNELARSIPIPPEKDSMLGRLMALLVNQGIFVQSEAGYQLTPASELLQTEGTNMGANVRLVTDEEVLKIWGQLSEVLKESSERSLFEKVFDGKKLWEFAKEKPEYGKLFDEAMASQSNSVMRGLIASYPHIFDGLNNLVDVGGGTGTAVKFIAEAFPRLRCTAFDLPHVVAKALKSESFDVAGGDMFEMIPPADAIFLKNVLHDWNDEDCVRILKRCKEAIESNNNGGKVIVVDIVIGFESNDPKATETSLLFDIAMMGLFGSKERNKQEWHDIIIRAGYFDYKIYPVQLGVYSVIELYP</sequence>
<reference evidence="7" key="1">
    <citation type="submission" date="2022-08" db="EMBL/GenBank/DDBJ databases">
        <authorList>
            <person name="Marques A."/>
        </authorList>
    </citation>
    <scope>NUCLEOTIDE SEQUENCE</scope>
    <source>
        <strain evidence="7">RhyPub2mFocal</strain>
        <tissue evidence="7">Leaves</tissue>
    </source>
</reference>
<dbReference type="EMBL" id="JAMFTS010000005">
    <property type="protein sequence ID" value="KAJ4746929.1"/>
    <property type="molecule type" value="Genomic_DNA"/>
</dbReference>
<evidence type="ECO:0000256" key="1">
    <source>
        <dbReference type="ARBA" id="ARBA00022603"/>
    </source>
</evidence>
<dbReference type="GO" id="GO:0008171">
    <property type="term" value="F:O-methyltransferase activity"/>
    <property type="evidence" value="ECO:0007669"/>
    <property type="project" value="InterPro"/>
</dbReference>
<keyword evidence="1" id="KW-0489">Methyltransferase</keyword>
<dbReference type="InterPro" id="IPR012967">
    <property type="entry name" value="COMT_dimerisation"/>
</dbReference>
<dbReference type="Gene3D" id="3.40.50.150">
    <property type="entry name" value="Vaccinia Virus protein VP39"/>
    <property type="match status" value="1"/>
</dbReference>
<name>A0AAV8BVD8_9POAL</name>